<sequence>MVFKFNIIGRKLPHVHRVTSTNALMSFIPIRCNIGDIPRSGGRGRRATNKEHGARRSVFSGAFVITAEALLNAGPSTLSGFLLVDRGFRSDNFKQALHFE</sequence>
<reference evidence="1" key="1">
    <citation type="submission" date="2013-11" db="EMBL/GenBank/DDBJ databases">
        <title>The Genome Sequence of Phytophthora parasitica CHvinca01.</title>
        <authorList>
            <consortium name="The Broad Institute Genomics Platform"/>
            <person name="Russ C."/>
            <person name="Tyler B."/>
            <person name="Panabieres F."/>
            <person name="Shan W."/>
            <person name="Tripathy S."/>
            <person name="Grunwald N."/>
            <person name="Machado M."/>
            <person name="Johnson C.S."/>
            <person name="Arredondo F."/>
            <person name="Hong C."/>
            <person name="Coffey M."/>
            <person name="Young S.K."/>
            <person name="Zeng Q."/>
            <person name="Gargeya S."/>
            <person name="Fitzgerald M."/>
            <person name="Abouelleil A."/>
            <person name="Alvarado L."/>
            <person name="Chapman S.B."/>
            <person name="Gainer-Dewar J."/>
            <person name="Goldberg J."/>
            <person name="Griggs A."/>
            <person name="Gujja S."/>
            <person name="Hansen M."/>
            <person name="Howarth C."/>
            <person name="Imamovic A."/>
            <person name="Ireland A."/>
            <person name="Larimer J."/>
            <person name="McCowan C."/>
            <person name="Murphy C."/>
            <person name="Pearson M."/>
            <person name="Poon T.W."/>
            <person name="Priest M."/>
            <person name="Roberts A."/>
            <person name="Saif S."/>
            <person name="Shea T."/>
            <person name="Sykes S."/>
            <person name="Wortman J."/>
            <person name="Nusbaum C."/>
            <person name="Birren B."/>
        </authorList>
    </citation>
    <scope>NUCLEOTIDE SEQUENCE [LARGE SCALE GENOMIC DNA]</scope>
    <source>
        <strain evidence="1">CHvinca01</strain>
    </source>
</reference>
<dbReference type="VEuPathDB" id="FungiDB:PPTG_23242"/>
<dbReference type="EMBL" id="KI680367">
    <property type="protein sequence ID" value="ETL90224.1"/>
    <property type="molecule type" value="Genomic_DNA"/>
</dbReference>
<gene>
    <name evidence="1" type="ORF">L917_11008</name>
</gene>
<dbReference type="OrthoDB" id="10615943at2759"/>
<dbReference type="AlphaFoldDB" id="W2L063"/>
<accession>W2L063</accession>
<protein>
    <submittedName>
        <fullName evidence="1">Uncharacterized protein</fullName>
    </submittedName>
</protein>
<proteinExistence type="predicted"/>
<organism evidence="1">
    <name type="scientific">Phytophthora nicotianae</name>
    <name type="common">Potato buckeye rot agent</name>
    <name type="synonym">Phytophthora parasitica</name>
    <dbReference type="NCBI Taxonomy" id="4792"/>
    <lineage>
        <taxon>Eukaryota</taxon>
        <taxon>Sar</taxon>
        <taxon>Stramenopiles</taxon>
        <taxon>Oomycota</taxon>
        <taxon>Peronosporomycetes</taxon>
        <taxon>Peronosporales</taxon>
        <taxon>Peronosporaceae</taxon>
        <taxon>Phytophthora</taxon>
    </lineage>
</organism>
<name>W2L063_PHYNI</name>
<evidence type="ECO:0000313" key="1">
    <source>
        <dbReference type="EMBL" id="ETL90224.1"/>
    </source>
</evidence>
<dbReference type="Proteomes" id="UP000054423">
    <property type="component" value="Unassembled WGS sequence"/>
</dbReference>